<evidence type="ECO:0000313" key="5">
    <source>
        <dbReference type="Proteomes" id="UP000639772"/>
    </source>
</evidence>
<evidence type="ECO:0000313" key="3">
    <source>
        <dbReference type="EMBL" id="KAG0500490.1"/>
    </source>
</evidence>
<feature type="signal peptide" evidence="1">
    <location>
        <begin position="1"/>
        <end position="25"/>
    </location>
</feature>
<evidence type="ECO:0000256" key="1">
    <source>
        <dbReference type="SAM" id="SignalP"/>
    </source>
</evidence>
<evidence type="ECO:0000313" key="2">
    <source>
        <dbReference type="EMBL" id="KAG0495919.1"/>
    </source>
</evidence>
<name>A0A835S523_VANPL</name>
<proteinExistence type="predicted"/>
<gene>
    <name evidence="3" type="ORF">HPP92_000562</name>
    <name evidence="2" type="ORF">HPP92_000610</name>
</gene>
<dbReference type="Proteomes" id="UP000639772">
    <property type="component" value="Chromosome 1"/>
</dbReference>
<evidence type="ECO:0000313" key="4">
    <source>
        <dbReference type="Proteomes" id="UP000636800"/>
    </source>
</evidence>
<reference evidence="4 5" key="1">
    <citation type="journal article" date="2020" name="Nat. Food">
        <title>A phased Vanilla planifolia genome enables genetic improvement of flavour and production.</title>
        <authorList>
            <person name="Hasing T."/>
            <person name="Tang H."/>
            <person name="Brym M."/>
            <person name="Khazi F."/>
            <person name="Huang T."/>
            <person name="Chambers A.H."/>
        </authorList>
    </citation>
    <scope>NUCLEOTIDE SEQUENCE [LARGE SCALE GENOMIC DNA]</scope>
    <source>
        <tissue evidence="3">Leaf</tissue>
    </source>
</reference>
<keyword evidence="1" id="KW-0732">Signal</keyword>
<dbReference type="Proteomes" id="UP000636800">
    <property type="component" value="Chromosome 1"/>
</dbReference>
<organism evidence="3 5">
    <name type="scientific">Vanilla planifolia</name>
    <name type="common">Vanilla</name>
    <dbReference type="NCBI Taxonomy" id="51239"/>
    <lineage>
        <taxon>Eukaryota</taxon>
        <taxon>Viridiplantae</taxon>
        <taxon>Streptophyta</taxon>
        <taxon>Embryophyta</taxon>
        <taxon>Tracheophyta</taxon>
        <taxon>Spermatophyta</taxon>
        <taxon>Magnoliopsida</taxon>
        <taxon>Liliopsida</taxon>
        <taxon>Asparagales</taxon>
        <taxon>Orchidaceae</taxon>
        <taxon>Vanilloideae</taxon>
        <taxon>Vanilleae</taxon>
        <taxon>Vanilla</taxon>
    </lineage>
</organism>
<keyword evidence="4" id="KW-1185">Reference proteome</keyword>
<dbReference type="EMBL" id="JADCNM010000001">
    <property type="protein sequence ID" value="KAG0500490.1"/>
    <property type="molecule type" value="Genomic_DNA"/>
</dbReference>
<accession>A0A835S523</accession>
<feature type="chain" id="PRO_5036240345" evidence="1">
    <location>
        <begin position="26"/>
        <end position="124"/>
    </location>
</feature>
<comment type="caution">
    <text evidence="3">The sequence shown here is derived from an EMBL/GenBank/DDBJ whole genome shotgun (WGS) entry which is preliminary data.</text>
</comment>
<protein>
    <submittedName>
        <fullName evidence="3">Uncharacterized protein</fullName>
    </submittedName>
</protein>
<sequence>MTSPLHLFLSAFFLVSLVANSPAAAIRWHQITNVRENSHVQFLGRRAVELTNEYFKKFHPDGFYAAIEFIEVFRASWWRDEEQQKMYGLLLRGMMVSAGEVTLGVTIRSDGREDKFKFEWNPWH</sequence>
<dbReference type="AlphaFoldDB" id="A0A835S523"/>
<dbReference type="EMBL" id="JADCNL010000001">
    <property type="protein sequence ID" value="KAG0495919.1"/>
    <property type="molecule type" value="Genomic_DNA"/>
</dbReference>